<dbReference type="CDD" id="cd13831">
    <property type="entry name" value="HU"/>
    <property type="match status" value="1"/>
</dbReference>
<dbReference type="PANTHER" id="PTHR33175:SF3">
    <property type="entry name" value="DNA-BINDING PROTEIN HU-BETA"/>
    <property type="match status" value="1"/>
</dbReference>
<dbReference type="Proteomes" id="UP000242592">
    <property type="component" value="Unassembled WGS sequence"/>
</dbReference>
<dbReference type="Pfam" id="PF00216">
    <property type="entry name" value="Bac_DNA_binding"/>
    <property type="match status" value="1"/>
</dbReference>
<evidence type="ECO:0000313" key="5">
    <source>
        <dbReference type="Proteomes" id="UP000242592"/>
    </source>
</evidence>
<dbReference type="InterPro" id="IPR000119">
    <property type="entry name" value="Hist_DNA-bd"/>
</dbReference>
<dbReference type="SMART" id="SM00411">
    <property type="entry name" value="BHL"/>
    <property type="match status" value="1"/>
</dbReference>
<dbReference type="GO" id="GO:0005829">
    <property type="term" value="C:cytosol"/>
    <property type="evidence" value="ECO:0007669"/>
    <property type="project" value="TreeGrafter"/>
</dbReference>
<dbReference type="PROSITE" id="PS00045">
    <property type="entry name" value="HISTONE_LIKE"/>
    <property type="match status" value="1"/>
</dbReference>
<dbReference type="Gene3D" id="4.10.520.10">
    <property type="entry name" value="IHF-like DNA-binding proteins"/>
    <property type="match status" value="1"/>
</dbReference>
<evidence type="ECO:0000256" key="1">
    <source>
        <dbReference type="ARBA" id="ARBA00023067"/>
    </source>
</evidence>
<evidence type="ECO:0000313" key="4">
    <source>
        <dbReference type="EMBL" id="SHH44005.1"/>
    </source>
</evidence>
<organism evidence="4 5">
    <name type="scientific">Thermosipho atlanticus DSM 15807</name>
    <dbReference type="NCBI Taxonomy" id="1123380"/>
    <lineage>
        <taxon>Bacteria</taxon>
        <taxon>Thermotogati</taxon>
        <taxon>Thermotogota</taxon>
        <taxon>Thermotogae</taxon>
        <taxon>Thermotogales</taxon>
        <taxon>Fervidobacteriaceae</taxon>
        <taxon>Thermosipho</taxon>
    </lineage>
</organism>
<accession>A0A1M5SZV4</accession>
<dbReference type="SUPFAM" id="SSF47729">
    <property type="entry name" value="IHF-like DNA-binding proteins"/>
    <property type="match status" value="1"/>
</dbReference>
<protein>
    <submittedName>
        <fullName evidence="4">Bacterial nucleoid protein Hbs</fullName>
    </submittedName>
</protein>
<sequence>MSKKELVNMVAEKVPGLKKKDVKAVVDAVFESISEALSKGEKVQLVGFGTFEVRKAAARTGVNPRTRQKIKIPARKVPKFKPGKDLKEIVNK</sequence>
<name>A0A1M5SZV4_9BACT</name>
<proteinExistence type="inferred from homology"/>
<dbReference type="STRING" id="1123380.SAMN02745199_1089"/>
<keyword evidence="1" id="KW-0226">DNA condensation</keyword>
<evidence type="ECO:0000256" key="3">
    <source>
        <dbReference type="RuleBase" id="RU003939"/>
    </source>
</evidence>
<evidence type="ECO:0000256" key="2">
    <source>
        <dbReference type="ARBA" id="ARBA00023125"/>
    </source>
</evidence>
<keyword evidence="5" id="KW-1185">Reference proteome</keyword>
<dbReference type="RefSeq" id="WP_073073033.1">
    <property type="nucleotide sequence ID" value="NZ_FQXN01000004.1"/>
</dbReference>
<dbReference type="AlphaFoldDB" id="A0A1M5SZV4"/>
<dbReference type="OrthoDB" id="9799835at2"/>
<dbReference type="PANTHER" id="PTHR33175">
    <property type="entry name" value="DNA-BINDING PROTEIN HU"/>
    <property type="match status" value="1"/>
</dbReference>
<dbReference type="InterPro" id="IPR010992">
    <property type="entry name" value="IHF-like_DNA-bd_dom_sf"/>
</dbReference>
<dbReference type="GO" id="GO:0003677">
    <property type="term" value="F:DNA binding"/>
    <property type="evidence" value="ECO:0007669"/>
    <property type="project" value="UniProtKB-KW"/>
</dbReference>
<keyword evidence="2" id="KW-0238">DNA-binding</keyword>
<dbReference type="GO" id="GO:0030527">
    <property type="term" value="F:structural constituent of chromatin"/>
    <property type="evidence" value="ECO:0007669"/>
    <property type="project" value="InterPro"/>
</dbReference>
<dbReference type="InterPro" id="IPR020816">
    <property type="entry name" value="Histone-like_DNA-bd_CS"/>
</dbReference>
<dbReference type="PRINTS" id="PR01727">
    <property type="entry name" value="DNABINDINGHU"/>
</dbReference>
<reference evidence="5" key="1">
    <citation type="submission" date="2016-11" db="EMBL/GenBank/DDBJ databases">
        <authorList>
            <person name="Varghese N."/>
            <person name="Submissions S."/>
        </authorList>
    </citation>
    <scope>NUCLEOTIDE SEQUENCE [LARGE SCALE GENOMIC DNA]</scope>
    <source>
        <strain evidence="5">DSM 15807</strain>
    </source>
</reference>
<dbReference type="EMBL" id="FQXN01000004">
    <property type="protein sequence ID" value="SHH44005.1"/>
    <property type="molecule type" value="Genomic_DNA"/>
</dbReference>
<gene>
    <name evidence="4" type="ORF">SAMN02745199_1089</name>
</gene>
<dbReference type="GO" id="GO:0030261">
    <property type="term" value="P:chromosome condensation"/>
    <property type="evidence" value="ECO:0007669"/>
    <property type="project" value="UniProtKB-KW"/>
</dbReference>
<comment type="similarity">
    <text evidence="3">Belongs to the bacterial histone-like protein family.</text>
</comment>